<keyword evidence="9" id="KW-1185">Reference proteome</keyword>
<evidence type="ECO:0008006" key="10">
    <source>
        <dbReference type="Google" id="ProtNLM"/>
    </source>
</evidence>
<comment type="caution">
    <text evidence="8">The sequence shown here is derived from an EMBL/GenBank/DDBJ whole genome shotgun (WGS) entry which is preliminary data.</text>
</comment>
<dbReference type="NCBIfam" id="TIGR00255">
    <property type="entry name" value="YicC/YloC family endoribonuclease"/>
    <property type="match status" value="1"/>
</dbReference>
<accession>A0A0L6CYL8</accession>
<evidence type="ECO:0000256" key="4">
    <source>
        <dbReference type="ARBA" id="ARBA00022801"/>
    </source>
</evidence>
<sequence>MIHSMTAFATRQGRHADHAWAWELRGVNGKGLDLRLRVPDWIEGLEAGLRTRLTSALGRGNVTVSLRVQGAAEGATVGLDSAAFDAVLAAMAEVEARAMAQGLTLAPANAADVLALRGVLETAPPDPDTAALGQAILADFEPVLESFVAMRADEGAALGSVLAGHLDEIARLTEAAADLLATRQEDIARQHRAALARVSEAAPETDPARIAQELAMLAVKLDVTEEIDRLRAHVAAARTLLAEGGPIGRKLDFLAQEFNREANTLCSKAQHTGLTEIGLALKTAIDQMREQVQNVE</sequence>
<dbReference type="AlphaFoldDB" id="A0A0L6CYL8"/>
<evidence type="ECO:0000259" key="7">
    <source>
        <dbReference type="Pfam" id="PF08340"/>
    </source>
</evidence>
<dbReference type="PANTHER" id="PTHR30636:SF3">
    <property type="entry name" value="UPF0701 PROTEIN YICC"/>
    <property type="match status" value="1"/>
</dbReference>
<dbReference type="STRING" id="74031.SAMN04488077_102241"/>
<evidence type="ECO:0000313" key="8">
    <source>
        <dbReference type="EMBL" id="KNX42811.1"/>
    </source>
</evidence>
<feature type="domain" description="Endoribonuclease YicC-like C-terminal" evidence="7">
    <location>
        <begin position="184"/>
        <end position="296"/>
    </location>
</feature>
<proteinExistence type="inferred from homology"/>
<dbReference type="InterPro" id="IPR013551">
    <property type="entry name" value="YicC-like_C"/>
</dbReference>
<dbReference type="InterPro" id="IPR013527">
    <property type="entry name" value="YicC-like_N"/>
</dbReference>
<dbReference type="GO" id="GO:0016787">
    <property type="term" value="F:hydrolase activity"/>
    <property type="evidence" value="ECO:0007669"/>
    <property type="project" value="UniProtKB-KW"/>
</dbReference>
<reference evidence="9" key="1">
    <citation type="submission" date="2015-07" db="EMBL/GenBank/DDBJ databases">
        <title>Draft Genome Sequence of Roseovarius tolerans EL-164, a producer of N-Acylated Alanine Methyl Esters (NAMEs).</title>
        <authorList>
            <person name="Voget S."/>
            <person name="Bruns H."/>
            <person name="Wagner-Doebler I."/>
            <person name="Schulz S."/>
            <person name="Daniel R."/>
        </authorList>
    </citation>
    <scope>NUCLEOTIDE SEQUENCE [LARGE SCALE GENOMIC DNA]</scope>
    <source>
        <strain evidence="9">EL-164</strain>
    </source>
</reference>
<evidence type="ECO:0000313" key="9">
    <source>
        <dbReference type="Proteomes" id="UP000037046"/>
    </source>
</evidence>
<evidence type="ECO:0000256" key="1">
    <source>
        <dbReference type="ARBA" id="ARBA00001968"/>
    </source>
</evidence>
<dbReference type="GO" id="GO:0004521">
    <property type="term" value="F:RNA endonuclease activity"/>
    <property type="evidence" value="ECO:0007669"/>
    <property type="project" value="InterPro"/>
</dbReference>
<keyword evidence="2" id="KW-0540">Nuclease</keyword>
<feature type="domain" description="Endoribonuclease YicC-like N-terminal" evidence="6">
    <location>
        <begin position="2"/>
        <end position="158"/>
    </location>
</feature>
<dbReference type="Pfam" id="PF08340">
    <property type="entry name" value="YicC-like_C"/>
    <property type="match status" value="1"/>
</dbReference>
<dbReference type="InterPro" id="IPR005229">
    <property type="entry name" value="YicC/YloC-like"/>
</dbReference>
<protein>
    <recommendedName>
        <fullName evidence="10">TIGR00255 family protein</fullName>
    </recommendedName>
</protein>
<dbReference type="EMBL" id="LGVV01000005">
    <property type="protein sequence ID" value="KNX42811.1"/>
    <property type="molecule type" value="Genomic_DNA"/>
</dbReference>
<keyword evidence="4" id="KW-0378">Hydrolase</keyword>
<gene>
    <name evidence="8" type="ORF">ROTO_06610</name>
</gene>
<comment type="similarity">
    <text evidence="5">Belongs to the YicC/YloC family.</text>
</comment>
<evidence type="ECO:0000256" key="5">
    <source>
        <dbReference type="ARBA" id="ARBA00035648"/>
    </source>
</evidence>
<evidence type="ECO:0000256" key="3">
    <source>
        <dbReference type="ARBA" id="ARBA00022759"/>
    </source>
</evidence>
<name>A0A0L6CYL8_9RHOB</name>
<dbReference type="PATRIC" id="fig|74031.6.peg.680"/>
<dbReference type="OrthoDB" id="9771229at2"/>
<evidence type="ECO:0000256" key="2">
    <source>
        <dbReference type="ARBA" id="ARBA00022722"/>
    </source>
</evidence>
<dbReference type="Pfam" id="PF03755">
    <property type="entry name" value="YicC-like_N"/>
    <property type="match status" value="1"/>
</dbReference>
<dbReference type="Proteomes" id="UP000037046">
    <property type="component" value="Unassembled WGS sequence"/>
</dbReference>
<dbReference type="PANTHER" id="PTHR30636">
    <property type="entry name" value="UPF0701 PROTEIN YICC"/>
    <property type="match status" value="1"/>
</dbReference>
<comment type="cofactor">
    <cofactor evidence="1">
        <name>a divalent metal cation</name>
        <dbReference type="ChEBI" id="CHEBI:60240"/>
    </cofactor>
</comment>
<organism evidence="8 9">
    <name type="scientific">Roseovarius tolerans</name>
    <dbReference type="NCBI Taxonomy" id="74031"/>
    <lineage>
        <taxon>Bacteria</taxon>
        <taxon>Pseudomonadati</taxon>
        <taxon>Pseudomonadota</taxon>
        <taxon>Alphaproteobacteria</taxon>
        <taxon>Rhodobacterales</taxon>
        <taxon>Roseobacteraceae</taxon>
        <taxon>Roseovarius</taxon>
    </lineage>
</organism>
<evidence type="ECO:0000259" key="6">
    <source>
        <dbReference type="Pfam" id="PF03755"/>
    </source>
</evidence>
<keyword evidence="3" id="KW-0255">Endonuclease</keyword>
<dbReference type="RefSeq" id="WP_050661625.1">
    <property type="nucleotide sequence ID" value="NZ_CP118494.1"/>
</dbReference>